<sequence>MCHDGASQEIEVGDETAVTPFPWLTRHECRPDALLTCGPHLIAPCCTTNLVMALKRELTAYIQSGTLLLPRSVIWRIYAKFCPMELLRTRSNPCILLNYSETSDG</sequence>
<dbReference type="Proteomes" id="UP000054018">
    <property type="component" value="Unassembled WGS sequence"/>
</dbReference>
<dbReference type="EMBL" id="KN833993">
    <property type="protein sequence ID" value="KIK13479.1"/>
    <property type="molecule type" value="Genomic_DNA"/>
</dbReference>
<organism evidence="1 2">
    <name type="scientific">Pisolithus microcarpus 441</name>
    <dbReference type="NCBI Taxonomy" id="765257"/>
    <lineage>
        <taxon>Eukaryota</taxon>
        <taxon>Fungi</taxon>
        <taxon>Dikarya</taxon>
        <taxon>Basidiomycota</taxon>
        <taxon>Agaricomycotina</taxon>
        <taxon>Agaricomycetes</taxon>
        <taxon>Agaricomycetidae</taxon>
        <taxon>Boletales</taxon>
        <taxon>Sclerodermatineae</taxon>
        <taxon>Pisolithaceae</taxon>
        <taxon>Pisolithus</taxon>
    </lineage>
</organism>
<accession>A0A0C9YI83</accession>
<reference evidence="2" key="2">
    <citation type="submission" date="2015-01" db="EMBL/GenBank/DDBJ databases">
        <title>Evolutionary Origins and Diversification of the Mycorrhizal Mutualists.</title>
        <authorList>
            <consortium name="DOE Joint Genome Institute"/>
            <consortium name="Mycorrhizal Genomics Consortium"/>
            <person name="Kohler A."/>
            <person name="Kuo A."/>
            <person name="Nagy L.G."/>
            <person name="Floudas D."/>
            <person name="Copeland A."/>
            <person name="Barry K.W."/>
            <person name="Cichocki N."/>
            <person name="Veneault-Fourrey C."/>
            <person name="LaButti K."/>
            <person name="Lindquist E.A."/>
            <person name="Lipzen A."/>
            <person name="Lundell T."/>
            <person name="Morin E."/>
            <person name="Murat C."/>
            <person name="Riley R."/>
            <person name="Ohm R."/>
            <person name="Sun H."/>
            <person name="Tunlid A."/>
            <person name="Henrissat B."/>
            <person name="Grigoriev I.V."/>
            <person name="Hibbett D.S."/>
            <person name="Martin F."/>
        </authorList>
    </citation>
    <scope>NUCLEOTIDE SEQUENCE [LARGE SCALE GENOMIC DNA]</scope>
    <source>
        <strain evidence="2">441</strain>
    </source>
</reference>
<keyword evidence="2" id="KW-1185">Reference proteome</keyword>
<reference evidence="1 2" key="1">
    <citation type="submission" date="2014-04" db="EMBL/GenBank/DDBJ databases">
        <authorList>
            <consortium name="DOE Joint Genome Institute"/>
            <person name="Kuo A."/>
            <person name="Kohler A."/>
            <person name="Costa M.D."/>
            <person name="Nagy L.G."/>
            <person name="Floudas D."/>
            <person name="Copeland A."/>
            <person name="Barry K.W."/>
            <person name="Cichocki N."/>
            <person name="Veneault-Fourrey C."/>
            <person name="LaButti K."/>
            <person name="Lindquist E.A."/>
            <person name="Lipzen A."/>
            <person name="Lundell T."/>
            <person name="Morin E."/>
            <person name="Murat C."/>
            <person name="Sun H."/>
            <person name="Tunlid A."/>
            <person name="Henrissat B."/>
            <person name="Grigoriev I.V."/>
            <person name="Hibbett D.S."/>
            <person name="Martin F."/>
            <person name="Nordberg H.P."/>
            <person name="Cantor M.N."/>
            <person name="Hua S.X."/>
        </authorList>
    </citation>
    <scope>NUCLEOTIDE SEQUENCE [LARGE SCALE GENOMIC DNA]</scope>
    <source>
        <strain evidence="1 2">441</strain>
    </source>
</reference>
<dbReference type="HOGENOM" id="CLU_2237668_0_0_1"/>
<gene>
    <name evidence="1" type="ORF">PISMIDRAFT_400447</name>
</gene>
<protein>
    <submittedName>
        <fullName evidence="1">Unplaced genomic scaffold scaffold_309, whole genome shotgun sequence</fullName>
    </submittedName>
</protein>
<evidence type="ECO:0000313" key="2">
    <source>
        <dbReference type="Proteomes" id="UP000054018"/>
    </source>
</evidence>
<evidence type="ECO:0000313" key="1">
    <source>
        <dbReference type="EMBL" id="KIK13479.1"/>
    </source>
</evidence>
<name>A0A0C9YI83_9AGAM</name>
<dbReference type="AlphaFoldDB" id="A0A0C9YI83"/>
<proteinExistence type="predicted"/>